<dbReference type="Proteomes" id="UP000371423">
    <property type="component" value="Unassembled WGS sequence"/>
</dbReference>
<evidence type="ECO:0000313" key="1">
    <source>
        <dbReference type="EMBL" id="MQS76090.1"/>
    </source>
</evidence>
<dbReference type="OrthoDB" id="2223833at2"/>
<gene>
    <name evidence="2" type="ORF">FHL05_01285</name>
    <name evidence="1" type="ORF">FHL06_06785</name>
</gene>
<sequence>MTNHKITKPDDILILYVSFIDSDSGKKRPILVVNSNEYSITFFSLTTKYEKKSNRIKKQYYKIKNWKKSGLLRQSYVDIGTLREISLEENINFYKLGELCIDDIVGLNKFINEFYIRKY</sequence>
<dbReference type="InterPro" id="IPR011067">
    <property type="entry name" value="Plasmid_toxin/cell-grow_inhib"/>
</dbReference>
<dbReference type="Proteomes" id="UP000414364">
    <property type="component" value="Unassembled WGS sequence"/>
</dbReference>
<organism evidence="2 3">
    <name type="scientific">Companilactobacillus halodurans</name>
    <dbReference type="NCBI Taxonomy" id="2584183"/>
    <lineage>
        <taxon>Bacteria</taxon>
        <taxon>Bacillati</taxon>
        <taxon>Bacillota</taxon>
        <taxon>Bacilli</taxon>
        <taxon>Lactobacillales</taxon>
        <taxon>Lactobacillaceae</taxon>
        <taxon>Companilactobacillus</taxon>
    </lineage>
</organism>
<dbReference type="AlphaFoldDB" id="A0A5P0ZTX3"/>
<accession>A0A5P0ZTX3</accession>
<protein>
    <submittedName>
        <fullName evidence="2">Toxin-antitoxin system, toxin component, MazF family protein</fullName>
    </submittedName>
</protein>
<dbReference type="RefSeq" id="WP_153385483.1">
    <property type="nucleotide sequence ID" value="NZ_VDFO01000003.1"/>
</dbReference>
<dbReference type="SUPFAM" id="SSF50118">
    <property type="entry name" value="Cell growth inhibitor/plasmid maintenance toxic component"/>
    <property type="match status" value="1"/>
</dbReference>
<dbReference type="Gene3D" id="2.30.30.110">
    <property type="match status" value="1"/>
</dbReference>
<comment type="caution">
    <text evidence="2">The sequence shown here is derived from an EMBL/GenBank/DDBJ whole genome shotgun (WGS) entry which is preliminary data.</text>
</comment>
<reference evidence="3 4" key="1">
    <citation type="journal article" date="2019" name="Syst. Appl. Microbiol.">
        <title>Polyphasic characterization of two novel Lactobacillus spp. isolated from blown salami packages: Description of Lactobacillus halodurans sp. nov. and Lactobacillus salsicarnum sp. nov.</title>
        <authorList>
            <person name="Schuster J.A."/>
            <person name="Klingl A."/>
            <person name="Vogel R.F."/>
            <person name="Ehrmann M.A."/>
        </authorList>
    </citation>
    <scope>NUCLEOTIDE SEQUENCE [LARGE SCALE GENOMIC DNA]</scope>
    <source>
        <strain evidence="2 3">TMW 1.1920</strain>
        <strain evidence="1 4">TMW 1.2172</strain>
    </source>
</reference>
<dbReference type="EMBL" id="VDFP01000011">
    <property type="protein sequence ID" value="MQS76090.1"/>
    <property type="molecule type" value="Genomic_DNA"/>
</dbReference>
<evidence type="ECO:0000313" key="4">
    <source>
        <dbReference type="Proteomes" id="UP000414364"/>
    </source>
</evidence>
<keyword evidence="3" id="KW-1185">Reference proteome</keyword>
<name>A0A5P0ZTX3_9LACO</name>
<evidence type="ECO:0000313" key="2">
    <source>
        <dbReference type="EMBL" id="MQS96526.1"/>
    </source>
</evidence>
<evidence type="ECO:0000313" key="3">
    <source>
        <dbReference type="Proteomes" id="UP000371423"/>
    </source>
</evidence>
<proteinExistence type="predicted"/>
<dbReference type="EMBL" id="VDFO01000003">
    <property type="protein sequence ID" value="MQS96526.1"/>
    <property type="molecule type" value="Genomic_DNA"/>
</dbReference>